<keyword evidence="2" id="KW-1185">Reference proteome</keyword>
<sequence>MGKRVGERRELGIRSWGLGKNGNSGLILTDSQASRNSELFSSLSTLESPHLPTLFYSAHCFAEASATALSTQHS</sequence>
<reference evidence="1 2" key="1">
    <citation type="journal article" date="2016" name="Genome Announc.">
        <title>Draft Genome Sequence of the Thermotolerant Cyanobacterium Desertifilum sp. IPPAS B-1220.</title>
        <authorList>
            <person name="Mironov K.S."/>
            <person name="Sinetova M.A."/>
            <person name="Bolatkhan K."/>
            <person name="Zayadan B.K."/>
            <person name="Ustinova V.V."/>
            <person name="Kupriyanova E.V."/>
            <person name="Skrypnik A.N."/>
            <person name="Gogoleva N.E."/>
            <person name="Gogolev Y.V."/>
            <person name="Los D.A."/>
        </authorList>
    </citation>
    <scope>NUCLEOTIDE SEQUENCE [LARGE SCALE GENOMIC DNA]</scope>
    <source>
        <strain evidence="1 2">IPPAS B-1220</strain>
    </source>
</reference>
<proteinExistence type="predicted"/>
<name>A0ACD5GRV0_9CYAN</name>
<gene>
    <name evidence="1" type="ORF">BH720_028245</name>
</gene>
<accession>A0ACD5GRV0</accession>
<evidence type="ECO:0000313" key="2">
    <source>
        <dbReference type="Proteomes" id="UP000095472"/>
    </source>
</evidence>
<organism evidence="1 2">
    <name type="scientific">Desertifilum tharense IPPAS B-1220</name>
    <dbReference type="NCBI Taxonomy" id="1781255"/>
    <lineage>
        <taxon>Bacteria</taxon>
        <taxon>Bacillati</taxon>
        <taxon>Cyanobacteriota</taxon>
        <taxon>Cyanophyceae</taxon>
        <taxon>Desertifilales</taxon>
        <taxon>Desertifilaceae</taxon>
        <taxon>Desertifilum</taxon>
    </lineage>
</organism>
<dbReference type="Proteomes" id="UP000095472">
    <property type="component" value="Chromosome"/>
</dbReference>
<evidence type="ECO:0000313" key="1">
    <source>
        <dbReference type="EMBL" id="XPM63231.1"/>
    </source>
</evidence>
<dbReference type="EMBL" id="CP182909">
    <property type="protein sequence ID" value="XPM63231.1"/>
    <property type="molecule type" value="Genomic_DNA"/>
</dbReference>
<protein>
    <submittedName>
        <fullName evidence="1">Uncharacterized protein</fullName>
    </submittedName>
</protein>